<evidence type="ECO:0000313" key="1">
    <source>
        <dbReference type="EMBL" id="LAA48464.1"/>
    </source>
</evidence>
<sequence>MTKKNQETQHGRDTHLHLCFLDTIRRQTKTKQKQTKPVSPFSFIYFKNKFDCVSVVPFDVTLTLKPCNAGSHCMFDGTPSFRTVLTLLKRPMVREMQNMFVTRDIVL</sequence>
<name>A0A2D4FLU4_MICCO</name>
<reference evidence="1" key="2">
    <citation type="submission" date="2017-11" db="EMBL/GenBank/DDBJ databases">
        <title>Coralsnake Venomics: Analyses of Venom Gland Transcriptomes and Proteomes of Six Brazilian Taxa.</title>
        <authorList>
            <person name="Aird S.D."/>
            <person name="Jorge da Silva N."/>
            <person name="Qiu L."/>
            <person name="Villar-Briones A."/>
            <person name="Aparecida-Saddi V."/>
            <person name="Campos-Telles M.P."/>
            <person name="Grau M."/>
            <person name="Mikheyev A.S."/>
        </authorList>
    </citation>
    <scope>NUCLEOTIDE SEQUENCE</scope>
    <source>
        <tissue evidence="1">Venom_gland</tissue>
    </source>
</reference>
<protein>
    <submittedName>
        <fullName evidence="1">Uncharacterized protein</fullName>
    </submittedName>
</protein>
<reference evidence="1" key="1">
    <citation type="submission" date="2017-07" db="EMBL/GenBank/DDBJ databases">
        <authorList>
            <person name="Mikheyev A."/>
            <person name="Grau M."/>
        </authorList>
    </citation>
    <scope>NUCLEOTIDE SEQUENCE</scope>
    <source>
        <tissue evidence="1">Venom_gland</tissue>
    </source>
</reference>
<accession>A0A2D4FLU4</accession>
<proteinExistence type="predicted"/>
<organism evidence="1">
    <name type="scientific">Micrurus corallinus</name>
    <name type="common">Brazilian coral snake</name>
    <dbReference type="NCBI Taxonomy" id="54390"/>
    <lineage>
        <taxon>Eukaryota</taxon>
        <taxon>Metazoa</taxon>
        <taxon>Chordata</taxon>
        <taxon>Craniata</taxon>
        <taxon>Vertebrata</taxon>
        <taxon>Euteleostomi</taxon>
        <taxon>Lepidosauria</taxon>
        <taxon>Squamata</taxon>
        <taxon>Bifurcata</taxon>
        <taxon>Unidentata</taxon>
        <taxon>Episquamata</taxon>
        <taxon>Toxicofera</taxon>
        <taxon>Serpentes</taxon>
        <taxon>Colubroidea</taxon>
        <taxon>Elapidae</taxon>
        <taxon>Elapinae</taxon>
        <taxon>Micrurus</taxon>
    </lineage>
</organism>
<dbReference type="AlphaFoldDB" id="A0A2D4FLU4"/>
<dbReference type="EMBL" id="IACJ01073870">
    <property type="protein sequence ID" value="LAA48464.1"/>
    <property type="molecule type" value="Transcribed_RNA"/>
</dbReference>